<proteinExistence type="predicted"/>
<protein>
    <submittedName>
        <fullName evidence="1">Glycosyl transferase, group 1</fullName>
        <ecNumber evidence="1">2.4.-.-</ecNumber>
    </submittedName>
</protein>
<keyword evidence="1" id="KW-0328">Glycosyltransferase</keyword>
<dbReference type="EMBL" id="AUZX01006261">
    <property type="protein sequence ID" value="EQD64567.1"/>
    <property type="molecule type" value="Genomic_DNA"/>
</dbReference>
<name>T1B3V4_9ZZZZ</name>
<feature type="non-terminal residue" evidence="1">
    <location>
        <position position="1"/>
    </location>
</feature>
<gene>
    <name evidence="1" type="ORF">B1A_08795</name>
</gene>
<dbReference type="SUPFAM" id="SSF53756">
    <property type="entry name" value="UDP-Glycosyltransferase/glycogen phosphorylase"/>
    <property type="match status" value="1"/>
</dbReference>
<sequence>PSVTTRVGACDELINGRTREDVALGPGGIVTSVGNPEETAQAMIKILKDDNLRRRMGHSARLRMERFYREELLFNAYRTIYSKGIV</sequence>
<dbReference type="AlphaFoldDB" id="T1B3V4"/>
<comment type="caution">
    <text evidence="1">The sequence shown here is derived from an EMBL/GenBank/DDBJ whole genome shotgun (WGS) entry which is preliminary data.</text>
</comment>
<organism evidence="1">
    <name type="scientific">mine drainage metagenome</name>
    <dbReference type="NCBI Taxonomy" id="410659"/>
    <lineage>
        <taxon>unclassified sequences</taxon>
        <taxon>metagenomes</taxon>
        <taxon>ecological metagenomes</taxon>
    </lineage>
</organism>
<keyword evidence="1" id="KW-0808">Transferase</keyword>
<reference evidence="1" key="2">
    <citation type="journal article" date="2014" name="ISME J.">
        <title>Microbial stratification in low pH oxic and suboxic macroscopic growths along an acid mine drainage.</title>
        <authorList>
            <person name="Mendez-Garcia C."/>
            <person name="Mesa V."/>
            <person name="Sprenger R.R."/>
            <person name="Richter M."/>
            <person name="Diez M.S."/>
            <person name="Solano J."/>
            <person name="Bargiela R."/>
            <person name="Golyshina O.V."/>
            <person name="Manteca A."/>
            <person name="Ramos J.L."/>
            <person name="Gallego J.R."/>
            <person name="Llorente I."/>
            <person name="Martins Dos Santos V.A."/>
            <person name="Jensen O.N."/>
            <person name="Pelaez A.I."/>
            <person name="Sanchez J."/>
            <person name="Ferrer M."/>
        </authorList>
    </citation>
    <scope>NUCLEOTIDE SEQUENCE</scope>
</reference>
<dbReference type="Gene3D" id="3.40.50.2000">
    <property type="entry name" value="Glycogen Phosphorylase B"/>
    <property type="match status" value="2"/>
</dbReference>
<dbReference type="EC" id="2.4.-.-" evidence="1"/>
<dbReference type="GO" id="GO:0016757">
    <property type="term" value="F:glycosyltransferase activity"/>
    <property type="evidence" value="ECO:0007669"/>
    <property type="project" value="UniProtKB-KW"/>
</dbReference>
<accession>T1B3V4</accession>
<evidence type="ECO:0000313" key="1">
    <source>
        <dbReference type="EMBL" id="EQD64567.1"/>
    </source>
</evidence>
<reference evidence="1" key="1">
    <citation type="submission" date="2013-08" db="EMBL/GenBank/DDBJ databases">
        <authorList>
            <person name="Mendez C."/>
            <person name="Richter M."/>
            <person name="Ferrer M."/>
            <person name="Sanchez J."/>
        </authorList>
    </citation>
    <scope>NUCLEOTIDE SEQUENCE</scope>
</reference>